<dbReference type="PROSITE" id="PS52034">
    <property type="entry name" value="PEPTIDASE_M32"/>
    <property type="match status" value="1"/>
</dbReference>
<dbReference type="Pfam" id="PF02074">
    <property type="entry name" value="Peptidase_M32"/>
    <property type="match status" value="1"/>
</dbReference>
<reference evidence="2 3" key="1">
    <citation type="journal article" date="2024" name="Nat. Commun.">
        <title>Phylogenomics reveals the evolutionary origins of lichenization in chlorophyte algae.</title>
        <authorList>
            <person name="Puginier C."/>
            <person name="Libourel C."/>
            <person name="Otte J."/>
            <person name="Skaloud P."/>
            <person name="Haon M."/>
            <person name="Grisel S."/>
            <person name="Petersen M."/>
            <person name="Berrin J.G."/>
            <person name="Delaux P.M."/>
            <person name="Dal Grande F."/>
            <person name="Keller J."/>
        </authorList>
    </citation>
    <scope>NUCLEOTIDE SEQUENCE [LARGE SCALE GENOMIC DNA]</scope>
    <source>
        <strain evidence="2 3">SAG 2145</strain>
    </source>
</reference>
<protein>
    <recommendedName>
        <fullName evidence="4">Carboxypeptidase Taq</fullName>
    </recommendedName>
</protein>
<gene>
    <name evidence="2" type="ORF">WJX74_006289</name>
</gene>
<dbReference type="PIRSF" id="PIRSF006615">
    <property type="entry name" value="Zn_crbxpep_Taq"/>
    <property type="match status" value="1"/>
</dbReference>
<sequence length="509" mass="57051">MAIETPSPQQDAKDYDDLCEKLKEISTLNGISGLLGWDEMVMMPEGAADCRGQQKAILAGIIHDKATNPQLGELLQRLQTNGKTGDQIQSAVVREAKRDYVRNTAVPRKLAKRRAELETEGYTAWVKAREASDFSMFAPKLEEWVQLSRDIAKSIDPKRPAYDVLLDQYEKGMTMERLDQIFEQVEDGLVPLITKLREGTAPDTTVIAGEFDTAVQSQLCNDIVKQLGFELKRGRLDVSVHPFTGGSHPTDVRMTTRFKPDDLTEGLTGAIHETGHALYEQGRNLELDGLPINEALSMGMHESQSLLWERMVALSPAFSRFLLPRLQKAFPQLDKLTAETLWPAFNAIRKPSLIRVEADEAQYPMHIILRYKLEKGLINGSVKVADLPELWNQGMQDYLGCSPPNDAQGVLQDVHWSAGLFGYFPTYTLGAMYACQIYEAAKKAIPNLEDNISDGTFPPLRQWLNESIHQVGCLYPSSDELLLAATGKELEPEVFLEYLTSKFSKLYQV</sequence>
<dbReference type="AlphaFoldDB" id="A0AAW1R174"/>
<dbReference type="PANTHER" id="PTHR34217:SF1">
    <property type="entry name" value="CARBOXYPEPTIDASE 1"/>
    <property type="match status" value="1"/>
</dbReference>
<dbReference type="SUPFAM" id="SSF55486">
    <property type="entry name" value="Metalloproteases ('zincins'), catalytic domain"/>
    <property type="match status" value="1"/>
</dbReference>
<accession>A0AAW1R174</accession>
<evidence type="ECO:0000256" key="1">
    <source>
        <dbReference type="PIRSR" id="PIRSR006615-2"/>
    </source>
</evidence>
<dbReference type="PRINTS" id="PR00998">
    <property type="entry name" value="CRBOXYPTASET"/>
</dbReference>
<dbReference type="Gene3D" id="1.10.1370.30">
    <property type="match status" value="1"/>
</dbReference>
<dbReference type="EMBL" id="JALJOS010000018">
    <property type="protein sequence ID" value="KAK9827502.1"/>
    <property type="molecule type" value="Genomic_DNA"/>
</dbReference>
<dbReference type="InterPro" id="IPR001333">
    <property type="entry name" value="Peptidase_M32_Taq"/>
</dbReference>
<dbReference type="GO" id="GO:0004181">
    <property type="term" value="F:metallocarboxypeptidase activity"/>
    <property type="evidence" value="ECO:0007669"/>
    <property type="project" value="InterPro"/>
</dbReference>
<organism evidence="2 3">
    <name type="scientific">Apatococcus lobatus</name>
    <dbReference type="NCBI Taxonomy" id="904363"/>
    <lineage>
        <taxon>Eukaryota</taxon>
        <taxon>Viridiplantae</taxon>
        <taxon>Chlorophyta</taxon>
        <taxon>core chlorophytes</taxon>
        <taxon>Trebouxiophyceae</taxon>
        <taxon>Chlorellales</taxon>
        <taxon>Chlorellaceae</taxon>
        <taxon>Apatococcus</taxon>
    </lineage>
</organism>
<dbReference type="Proteomes" id="UP001438707">
    <property type="component" value="Unassembled WGS sequence"/>
</dbReference>
<evidence type="ECO:0000313" key="3">
    <source>
        <dbReference type="Proteomes" id="UP001438707"/>
    </source>
</evidence>
<dbReference type="PANTHER" id="PTHR34217">
    <property type="entry name" value="METAL-DEPENDENT CARBOXYPEPTIDASE"/>
    <property type="match status" value="1"/>
</dbReference>
<feature type="active site" description="Proton donor/acceptor" evidence="1">
    <location>
        <position position="273"/>
    </location>
</feature>
<evidence type="ECO:0000313" key="2">
    <source>
        <dbReference type="EMBL" id="KAK9827502.1"/>
    </source>
</evidence>
<dbReference type="CDD" id="cd06460">
    <property type="entry name" value="M32_Taq"/>
    <property type="match status" value="1"/>
</dbReference>
<keyword evidence="3" id="KW-1185">Reference proteome</keyword>
<name>A0AAW1R174_9CHLO</name>
<evidence type="ECO:0008006" key="4">
    <source>
        <dbReference type="Google" id="ProtNLM"/>
    </source>
</evidence>
<proteinExistence type="predicted"/>
<dbReference type="GO" id="GO:0006508">
    <property type="term" value="P:proteolysis"/>
    <property type="evidence" value="ECO:0007669"/>
    <property type="project" value="InterPro"/>
</dbReference>
<comment type="caution">
    <text evidence="2">The sequence shown here is derived from an EMBL/GenBank/DDBJ whole genome shotgun (WGS) entry which is preliminary data.</text>
</comment>